<dbReference type="Proteomes" id="UP000076871">
    <property type="component" value="Unassembled WGS sequence"/>
</dbReference>
<dbReference type="GeneID" id="63831723"/>
<evidence type="ECO:0000256" key="1">
    <source>
        <dbReference type="SAM" id="SignalP"/>
    </source>
</evidence>
<gene>
    <name evidence="2" type="ORF">LAESUDRAFT_815512</name>
</gene>
<keyword evidence="1" id="KW-0732">Signal</keyword>
<name>A0A165C1U2_9APHY</name>
<dbReference type="InterPro" id="IPR036412">
    <property type="entry name" value="HAD-like_sf"/>
</dbReference>
<reference evidence="2 3" key="1">
    <citation type="journal article" date="2016" name="Mol. Biol. Evol.">
        <title>Comparative Genomics of Early-Diverging Mushroom-Forming Fungi Provides Insights into the Origins of Lignocellulose Decay Capabilities.</title>
        <authorList>
            <person name="Nagy L.G."/>
            <person name="Riley R."/>
            <person name="Tritt A."/>
            <person name="Adam C."/>
            <person name="Daum C."/>
            <person name="Floudas D."/>
            <person name="Sun H."/>
            <person name="Yadav J.S."/>
            <person name="Pangilinan J."/>
            <person name="Larsson K.H."/>
            <person name="Matsuura K."/>
            <person name="Barry K."/>
            <person name="Labutti K."/>
            <person name="Kuo R."/>
            <person name="Ohm R.A."/>
            <person name="Bhattacharya S.S."/>
            <person name="Shirouzu T."/>
            <person name="Yoshinaga Y."/>
            <person name="Martin F.M."/>
            <person name="Grigoriev I.V."/>
            <person name="Hibbett D.S."/>
        </authorList>
    </citation>
    <scope>NUCLEOTIDE SEQUENCE [LARGE SCALE GENOMIC DNA]</scope>
    <source>
        <strain evidence="2 3">93-53</strain>
    </source>
</reference>
<dbReference type="InParanoid" id="A0A165C1U2"/>
<accession>A0A165C1U2</accession>
<evidence type="ECO:0000313" key="3">
    <source>
        <dbReference type="Proteomes" id="UP000076871"/>
    </source>
</evidence>
<sequence length="550" mass="62131">MLWHSFIVAQFSPRVSAWWTSISGLRAVSAHPPTRPFLFLRVVHSAEPTDDFISKRVALYLVSPHKPEDSFVDCYFRLSGKVSAEKRLEVHPSLPSETPLYIHRFSFLQVGGIERIWDDAFVNHVYQDDDDTARHALTPASFDNFRTTSRKVLRSFLDRCWGSPKWAAPSDGKERVQDGWDSFSSYRPHEYINDPESHLFDWLEFEDLPLDEKPTIYDEVSLFDQFAQDYSWEGIDETVEWIEQMRKFRTNHTLLDIPSGTSKPSISAPTLNEYLEAGATALSSMKIPFDGDPLPPQDTKENEPFNIFTWDWDEDPEPEFAPPPKLHPPVAAQNVKVVIFDMFGTIVNHEATVNTVSRLLAPWDANKRLEGMLARLLLECFIIHAGLFLPADVRLVALKKLQKTELYPDVYASLKALHGHGYKILALPPADQHDLALIRRSLSPNVELPSLPTLPTGADGLPDLATLLDLCRQHIPAIQRSQILVVTNSLHRTVDPANAAGLPTAFLRRQGDIEAHVDRAKPDAPKFAQPTYTSEGLYALCTQLGVEVNE</sequence>
<dbReference type="InterPro" id="IPR023214">
    <property type="entry name" value="HAD_sf"/>
</dbReference>
<proteinExistence type="predicted"/>
<evidence type="ECO:0000313" key="2">
    <source>
        <dbReference type="EMBL" id="KZT02048.1"/>
    </source>
</evidence>
<evidence type="ECO:0008006" key="4">
    <source>
        <dbReference type="Google" id="ProtNLM"/>
    </source>
</evidence>
<dbReference type="AlphaFoldDB" id="A0A165C1U2"/>
<dbReference type="Gene3D" id="3.40.50.1000">
    <property type="entry name" value="HAD superfamily/HAD-like"/>
    <property type="match status" value="1"/>
</dbReference>
<feature type="chain" id="PRO_5007855866" description="HAD-like protein" evidence="1">
    <location>
        <begin position="18"/>
        <end position="550"/>
    </location>
</feature>
<dbReference type="RefSeq" id="XP_040759788.1">
    <property type="nucleotide sequence ID" value="XM_040914696.1"/>
</dbReference>
<dbReference type="OrthoDB" id="2689908at2759"/>
<protein>
    <recommendedName>
        <fullName evidence="4">HAD-like protein</fullName>
    </recommendedName>
</protein>
<dbReference type="SUPFAM" id="SSF56784">
    <property type="entry name" value="HAD-like"/>
    <property type="match status" value="1"/>
</dbReference>
<keyword evidence="3" id="KW-1185">Reference proteome</keyword>
<feature type="signal peptide" evidence="1">
    <location>
        <begin position="1"/>
        <end position="17"/>
    </location>
</feature>
<organism evidence="2 3">
    <name type="scientific">Laetiporus sulphureus 93-53</name>
    <dbReference type="NCBI Taxonomy" id="1314785"/>
    <lineage>
        <taxon>Eukaryota</taxon>
        <taxon>Fungi</taxon>
        <taxon>Dikarya</taxon>
        <taxon>Basidiomycota</taxon>
        <taxon>Agaricomycotina</taxon>
        <taxon>Agaricomycetes</taxon>
        <taxon>Polyporales</taxon>
        <taxon>Laetiporus</taxon>
    </lineage>
</organism>
<dbReference type="EMBL" id="KV427656">
    <property type="protein sequence ID" value="KZT02048.1"/>
    <property type="molecule type" value="Genomic_DNA"/>
</dbReference>